<evidence type="ECO:0000313" key="2">
    <source>
        <dbReference type="EMBL" id="ANB17344.1"/>
    </source>
</evidence>
<keyword evidence="3" id="KW-1185">Reference proteome</keyword>
<keyword evidence="1" id="KW-0732">Signal</keyword>
<dbReference type="OrthoDB" id="5957172at2"/>
<proteinExistence type="predicted"/>
<dbReference type="EMBL" id="CP015249">
    <property type="protein sequence ID" value="ANB17344.1"/>
    <property type="molecule type" value="Genomic_DNA"/>
</dbReference>
<reference evidence="2 3" key="1">
    <citation type="submission" date="2016-04" db="EMBL/GenBank/DDBJ databases">
        <title>Complete genome sequence of Dokdonella koreensis DS-123T.</title>
        <authorList>
            <person name="Kim J.F."/>
            <person name="Lee H."/>
            <person name="Kwak M.-J."/>
        </authorList>
    </citation>
    <scope>NUCLEOTIDE SEQUENCE [LARGE SCALE GENOMIC DNA]</scope>
    <source>
        <strain evidence="2 3">DS-123</strain>
    </source>
</reference>
<organism evidence="2 3">
    <name type="scientific">Dokdonella koreensis DS-123</name>
    <dbReference type="NCBI Taxonomy" id="1300342"/>
    <lineage>
        <taxon>Bacteria</taxon>
        <taxon>Pseudomonadati</taxon>
        <taxon>Pseudomonadota</taxon>
        <taxon>Gammaproteobacteria</taxon>
        <taxon>Lysobacterales</taxon>
        <taxon>Rhodanobacteraceae</taxon>
        <taxon>Dokdonella</taxon>
    </lineage>
</organism>
<evidence type="ECO:0000313" key="3">
    <source>
        <dbReference type="Proteomes" id="UP000076830"/>
    </source>
</evidence>
<dbReference type="RefSeq" id="WP_067645483.1">
    <property type="nucleotide sequence ID" value="NZ_CP015249.1"/>
</dbReference>
<sequence>MRRALPFLFLVSLLPALAPPAAADQPQALSADIGGQPFVSDDDGIMLIPIGETFTLSATTAGASTYPPPKTRIDRLSITCDGYVPDRSFSLSAEALSRSTCDVGFTVGRKPYGEDPDAEFRLDKNSPDNRFEVTAARGKVIEGRFTFRLKDAKGTPLTIENGRFVAEDRQY</sequence>
<dbReference type="STRING" id="1300342.I596_1314"/>
<dbReference type="KEGG" id="dko:I596_1314"/>
<accession>A0A160DT49</accession>
<feature type="chain" id="PRO_5007813642" description="Lipoprotein" evidence="1">
    <location>
        <begin position="24"/>
        <end position="171"/>
    </location>
</feature>
<protein>
    <recommendedName>
        <fullName evidence="4">Lipoprotein</fullName>
    </recommendedName>
</protein>
<dbReference type="Proteomes" id="UP000076830">
    <property type="component" value="Chromosome"/>
</dbReference>
<dbReference type="AlphaFoldDB" id="A0A160DT49"/>
<feature type="signal peptide" evidence="1">
    <location>
        <begin position="1"/>
        <end position="23"/>
    </location>
</feature>
<evidence type="ECO:0000256" key="1">
    <source>
        <dbReference type="SAM" id="SignalP"/>
    </source>
</evidence>
<evidence type="ECO:0008006" key="4">
    <source>
        <dbReference type="Google" id="ProtNLM"/>
    </source>
</evidence>
<name>A0A160DT49_9GAMM</name>
<gene>
    <name evidence="2" type="ORF">I596_1314</name>
</gene>